<organism evidence="3 4">
    <name type="scientific">Hortaea werneckii</name>
    <name type="common">Black yeast</name>
    <name type="synonym">Cladosporium werneckii</name>
    <dbReference type="NCBI Taxonomy" id="91943"/>
    <lineage>
        <taxon>Eukaryota</taxon>
        <taxon>Fungi</taxon>
        <taxon>Dikarya</taxon>
        <taxon>Ascomycota</taxon>
        <taxon>Pezizomycotina</taxon>
        <taxon>Dothideomycetes</taxon>
        <taxon>Dothideomycetidae</taxon>
        <taxon>Mycosphaerellales</taxon>
        <taxon>Teratosphaeriaceae</taxon>
        <taxon>Hortaea</taxon>
    </lineage>
</organism>
<gene>
    <name evidence="3" type="ORF">D0868_12441</name>
</gene>
<keyword evidence="1" id="KW-0175">Coiled coil</keyword>
<dbReference type="EMBL" id="QWIK01001511">
    <property type="protein sequence ID" value="RMX94181.1"/>
    <property type="molecule type" value="Genomic_DNA"/>
</dbReference>
<evidence type="ECO:0000313" key="3">
    <source>
        <dbReference type="EMBL" id="RMX94181.1"/>
    </source>
</evidence>
<accession>A0A3M6XU01</accession>
<sequence>SRAREGESNAAARFLIYGEHLGFFGFVSTFSSSLYKLLTTPVLGKDSAQIRKELVKNRQEIKKLNDLLESKFDAAREQASTLGSRERELKGQIQSRHARNVEQQAELRRAAPQPRAAGSWGSSGTGSPGIAPQTPRRGLGGTEFGGMLTTQEEAVQGEHDVLREMREIEGRKERIWGKFGEEKKGVKEEIRKLELEREELRGQLGSS</sequence>
<evidence type="ECO:0000256" key="1">
    <source>
        <dbReference type="SAM" id="Coils"/>
    </source>
</evidence>
<evidence type="ECO:0000256" key="2">
    <source>
        <dbReference type="SAM" id="MobiDB-lite"/>
    </source>
</evidence>
<dbReference type="Proteomes" id="UP000282582">
    <property type="component" value="Unassembled WGS sequence"/>
</dbReference>
<name>A0A3M6XU01_HORWE</name>
<proteinExistence type="predicted"/>
<feature type="coiled-coil region" evidence="1">
    <location>
        <begin position="47"/>
        <end position="78"/>
    </location>
</feature>
<feature type="non-terminal residue" evidence="3">
    <location>
        <position position="1"/>
    </location>
</feature>
<evidence type="ECO:0000313" key="4">
    <source>
        <dbReference type="Proteomes" id="UP000282582"/>
    </source>
</evidence>
<feature type="region of interest" description="Disordered" evidence="2">
    <location>
        <begin position="78"/>
        <end position="142"/>
    </location>
</feature>
<dbReference type="AlphaFoldDB" id="A0A3M6XU01"/>
<reference evidence="3 4" key="1">
    <citation type="journal article" date="2018" name="BMC Genomics">
        <title>Genomic evidence for intraspecific hybridization in a clonal and extremely halotolerant yeast.</title>
        <authorList>
            <person name="Gostincar C."/>
            <person name="Stajich J.E."/>
            <person name="Zupancic J."/>
            <person name="Zalar P."/>
            <person name="Gunde-Cimerman N."/>
        </authorList>
    </citation>
    <scope>NUCLEOTIDE SEQUENCE [LARGE SCALE GENOMIC DNA]</scope>
    <source>
        <strain evidence="3 4">EXF-6654</strain>
    </source>
</reference>
<protein>
    <submittedName>
        <fullName evidence="3">Uncharacterized protein</fullName>
    </submittedName>
</protein>
<comment type="caution">
    <text evidence="3">The sequence shown here is derived from an EMBL/GenBank/DDBJ whole genome shotgun (WGS) entry which is preliminary data.</text>
</comment>